<organism evidence="2 3">
    <name type="scientific">Chitinophaga terrae</name>
    <name type="common">ex Kim and Jung 2007</name>
    <dbReference type="NCBI Taxonomy" id="408074"/>
    <lineage>
        <taxon>Bacteria</taxon>
        <taxon>Pseudomonadati</taxon>
        <taxon>Bacteroidota</taxon>
        <taxon>Chitinophagia</taxon>
        <taxon>Chitinophagales</taxon>
        <taxon>Chitinophagaceae</taxon>
        <taxon>Chitinophaga</taxon>
    </lineage>
</organism>
<dbReference type="PANTHER" id="PTHR38454:SF1">
    <property type="entry name" value="INTEGRAL MEMBRANE PROTEIN"/>
    <property type="match status" value="1"/>
</dbReference>
<dbReference type="STRING" id="408074.SAMN05660909_02882"/>
<dbReference type="Pfam" id="PF09586">
    <property type="entry name" value="YfhO"/>
    <property type="match status" value="1"/>
</dbReference>
<feature type="transmembrane region" description="Helical" evidence="1">
    <location>
        <begin position="220"/>
        <end position="240"/>
    </location>
</feature>
<evidence type="ECO:0000313" key="2">
    <source>
        <dbReference type="EMBL" id="SEA66242.1"/>
    </source>
</evidence>
<feature type="transmembrane region" description="Helical" evidence="1">
    <location>
        <begin position="346"/>
        <end position="365"/>
    </location>
</feature>
<reference evidence="3" key="1">
    <citation type="submission" date="2016-10" db="EMBL/GenBank/DDBJ databases">
        <authorList>
            <person name="Varghese N."/>
            <person name="Submissions S."/>
        </authorList>
    </citation>
    <scope>NUCLEOTIDE SEQUENCE [LARGE SCALE GENOMIC DNA]</scope>
    <source>
        <strain evidence="3">DSM 23920</strain>
    </source>
</reference>
<keyword evidence="3" id="KW-1185">Reference proteome</keyword>
<feature type="transmembrane region" description="Helical" evidence="1">
    <location>
        <begin position="410"/>
        <end position="433"/>
    </location>
</feature>
<evidence type="ECO:0000256" key="1">
    <source>
        <dbReference type="SAM" id="Phobius"/>
    </source>
</evidence>
<protein>
    <submittedName>
        <fullName evidence="2">Membrane protein YfhO</fullName>
    </submittedName>
</protein>
<sequence>MKPVWYKSLIPHLLAVLIFVALAFTFCSPVLEGKSLFQSDMMHFKGMQKEALDYYEKTGDLPLWSNSMFGGMPTYVFYTGPNANYLGALNKAMALFLPNPVNMFYLLMIGMYVLCCVLRCQYWIRILGGAAYGLATFTITSIDAGHITKVMAMAYMAPVLAGIVLTYRGKYLIGGTLTLLSAALLIYNNHPQITYYTFIIAICFFVAALINAYKTKELKRFAIASVLLAAAGALAAVPAMDNLLVMKEYTPYTIRGSQSELTHKKTANVSSGLDINYAFQWSYGKGETFTMLLPHLVGGSTGEKLSASSHVYKELVAIGVPQAQAENAVTNGRWPLYWAGLPFTSGPVYIGVVICFLFILGLFIVDSWHKWWLLAATLTGIVLSWGYNLPGLNNFLFYHLPFYNKFRTPTMALVIPQLTMVTLAVMALQTLIYGEKDKTFLTQHLKIAAYVTVGLIALLAFGGGVLFRFSGPGDTAFVNRYAQMLGGEINAARLLGALRQDRASALMQDGVRALFFLVLAIMPVWFALKGKLNTTYALVIITLVTVIDLFSIGKQYMSEDHFTEDQQLSNYTSPSAADQQILQDKDPYYRVLNLTTNPFLDANTSYFHKSIGGQSPAKLWIYEDLIERQLSRNNIAVLNMLNTRYFIVPDNQTGQPVAQRNPGALGNAWFVKAIQWAPDAESEMNALDHFNPADTAVIDQRFKPQVAGLTPYADSASKITLTKYSLNDLAFKSENVREGLGVFSDIYYPAGWKAYIDGKETPIIRVNYALRGLKIPAGEHEIIFKFEPKAFWIGRRISSVASVGIMVLVVAGFALSIYLSIYRKEL</sequence>
<accession>A0A1H4D1P8</accession>
<dbReference type="Proteomes" id="UP000199656">
    <property type="component" value="Unassembled WGS sequence"/>
</dbReference>
<feature type="transmembrane region" description="Helical" evidence="1">
    <location>
        <begin position="122"/>
        <end position="140"/>
    </location>
</feature>
<evidence type="ECO:0000313" key="3">
    <source>
        <dbReference type="Proteomes" id="UP000199656"/>
    </source>
</evidence>
<keyword evidence="1" id="KW-0472">Membrane</keyword>
<dbReference type="AlphaFoldDB" id="A0A1H4D1P8"/>
<feature type="transmembrane region" description="Helical" evidence="1">
    <location>
        <begin position="92"/>
        <end position="115"/>
    </location>
</feature>
<proteinExistence type="predicted"/>
<feature type="transmembrane region" description="Helical" evidence="1">
    <location>
        <begin position="534"/>
        <end position="552"/>
    </location>
</feature>
<feature type="transmembrane region" description="Helical" evidence="1">
    <location>
        <begin position="193"/>
        <end position="213"/>
    </location>
</feature>
<feature type="transmembrane region" description="Helical" evidence="1">
    <location>
        <begin position="171"/>
        <end position="187"/>
    </location>
</feature>
<feature type="transmembrane region" description="Helical" evidence="1">
    <location>
        <begin position="799"/>
        <end position="821"/>
    </location>
</feature>
<feature type="transmembrane region" description="Helical" evidence="1">
    <location>
        <begin position="510"/>
        <end position="528"/>
    </location>
</feature>
<keyword evidence="1" id="KW-1133">Transmembrane helix</keyword>
<feature type="transmembrane region" description="Helical" evidence="1">
    <location>
        <begin position="372"/>
        <end position="390"/>
    </location>
</feature>
<dbReference type="PANTHER" id="PTHR38454">
    <property type="entry name" value="INTEGRAL MEMBRANE PROTEIN-RELATED"/>
    <property type="match status" value="1"/>
</dbReference>
<feature type="transmembrane region" description="Helical" evidence="1">
    <location>
        <begin position="146"/>
        <end position="164"/>
    </location>
</feature>
<feature type="transmembrane region" description="Helical" evidence="1">
    <location>
        <begin position="445"/>
        <end position="469"/>
    </location>
</feature>
<dbReference type="InterPro" id="IPR018580">
    <property type="entry name" value="Uncharacterised_YfhO"/>
</dbReference>
<dbReference type="EMBL" id="FNRL01000012">
    <property type="protein sequence ID" value="SEA66242.1"/>
    <property type="molecule type" value="Genomic_DNA"/>
</dbReference>
<name>A0A1H4D1P8_9BACT</name>
<keyword evidence="1" id="KW-0812">Transmembrane</keyword>
<dbReference type="RefSeq" id="WP_089762631.1">
    <property type="nucleotide sequence ID" value="NZ_BKAT01000018.1"/>
</dbReference>
<gene>
    <name evidence="2" type="ORF">SAMN05660909_02882</name>
</gene>
<dbReference type="OrthoDB" id="9772884at2"/>